<reference evidence="2 3" key="1">
    <citation type="journal article" date="2011" name="Nat. Biotechnol.">
        <title>Comparative genomic analysis of the thermophilic biomass-degrading fungi Myceliophthora thermophila and Thielavia terrestris.</title>
        <authorList>
            <person name="Berka R.M."/>
            <person name="Grigoriev I.V."/>
            <person name="Otillar R."/>
            <person name="Salamov A."/>
            <person name="Grimwood J."/>
            <person name="Reid I."/>
            <person name="Ishmael N."/>
            <person name="John T."/>
            <person name="Darmond C."/>
            <person name="Moisan M.-C."/>
            <person name="Henrissat B."/>
            <person name="Coutinho P.M."/>
            <person name="Lombard V."/>
            <person name="Natvig D.O."/>
            <person name="Lindquist E."/>
            <person name="Schmutz J."/>
            <person name="Lucas S."/>
            <person name="Harris P."/>
            <person name="Powlowski J."/>
            <person name="Bellemare A."/>
            <person name="Taylor D."/>
            <person name="Butler G."/>
            <person name="de Vries R.P."/>
            <person name="Allijn I.E."/>
            <person name="van den Brink J."/>
            <person name="Ushinsky S."/>
            <person name="Storms R."/>
            <person name="Powell A.J."/>
            <person name="Paulsen I.T."/>
            <person name="Elbourne L.D.H."/>
            <person name="Baker S.E."/>
            <person name="Magnuson J."/>
            <person name="LaBoissiere S."/>
            <person name="Clutterbuck A.J."/>
            <person name="Martinez D."/>
            <person name="Wogulis M."/>
            <person name="de Leon A.L."/>
            <person name="Rey M.W."/>
            <person name="Tsang A."/>
        </authorList>
    </citation>
    <scope>NUCLEOTIDE SEQUENCE [LARGE SCALE GENOMIC DNA]</scope>
    <source>
        <strain evidence="3">ATCC 42464 / BCRC 31852 / DSM 1799</strain>
    </source>
</reference>
<dbReference type="AlphaFoldDB" id="G2Q8G6"/>
<feature type="region of interest" description="Disordered" evidence="1">
    <location>
        <begin position="125"/>
        <end position="151"/>
    </location>
</feature>
<dbReference type="InParanoid" id="G2Q8G6"/>
<dbReference type="eggNOG" id="ENOG502SSJ3">
    <property type="taxonomic scope" value="Eukaryota"/>
</dbReference>
<sequence>MKQPKSRVYKASGLPATWGHRIWPYLFLFFSPSVSCAQSTSSDQAILVSLVSYRSLQPLVGVPGRFILLVYPLDTRCLLSPEWSGDGEISFGGRQDVSSLVTALEGASLNAAAGAASAANAASTASDGAAEGGTSSTAAVSSKPLPLPLYR</sequence>
<dbReference type="RefSeq" id="XP_003661460.1">
    <property type="nucleotide sequence ID" value="XM_003661412.1"/>
</dbReference>
<dbReference type="Proteomes" id="UP000007322">
    <property type="component" value="Chromosome 2"/>
</dbReference>
<organism evidence="2 3">
    <name type="scientific">Thermothelomyces thermophilus (strain ATCC 42464 / BCRC 31852 / DSM 1799)</name>
    <name type="common">Sporotrichum thermophile</name>
    <dbReference type="NCBI Taxonomy" id="573729"/>
    <lineage>
        <taxon>Eukaryota</taxon>
        <taxon>Fungi</taxon>
        <taxon>Dikarya</taxon>
        <taxon>Ascomycota</taxon>
        <taxon>Pezizomycotina</taxon>
        <taxon>Sordariomycetes</taxon>
        <taxon>Sordariomycetidae</taxon>
        <taxon>Sordariales</taxon>
        <taxon>Chaetomiaceae</taxon>
        <taxon>Thermothelomyces</taxon>
    </lineage>
</organism>
<dbReference type="HOGENOM" id="CLU_1732736_0_0_1"/>
<gene>
    <name evidence="2" type="ORF">MYCTH_111172</name>
</gene>
<keyword evidence="3" id="KW-1185">Reference proteome</keyword>
<dbReference type="GeneID" id="11512139"/>
<dbReference type="STRING" id="573729.G2Q8G6"/>
<protein>
    <submittedName>
        <fullName evidence="2">Uncharacterized protein</fullName>
    </submittedName>
</protein>
<dbReference type="KEGG" id="mtm:MYCTH_111172"/>
<dbReference type="EMBL" id="CP003003">
    <property type="protein sequence ID" value="AEO56215.1"/>
    <property type="molecule type" value="Genomic_DNA"/>
</dbReference>
<accession>G2Q8G6</accession>
<evidence type="ECO:0000256" key="1">
    <source>
        <dbReference type="SAM" id="MobiDB-lite"/>
    </source>
</evidence>
<feature type="compositionally biased region" description="Low complexity" evidence="1">
    <location>
        <begin position="125"/>
        <end position="142"/>
    </location>
</feature>
<proteinExistence type="predicted"/>
<name>G2Q8G6_THET4</name>
<evidence type="ECO:0000313" key="2">
    <source>
        <dbReference type="EMBL" id="AEO56215.1"/>
    </source>
</evidence>
<evidence type="ECO:0000313" key="3">
    <source>
        <dbReference type="Proteomes" id="UP000007322"/>
    </source>
</evidence>
<dbReference type="VEuPathDB" id="FungiDB:MYCTH_111172"/>